<evidence type="ECO:0000256" key="10">
    <source>
        <dbReference type="PIRNR" id="PIRNR017385"/>
    </source>
</evidence>
<comment type="function">
    <text evidence="1 10">Part of cytochrome c oxidase, its function is unknown.</text>
</comment>
<evidence type="ECO:0000256" key="3">
    <source>
        <dbReference type="ARBA" id="ARBA00006870"/>
    </source>
</evidence>
<reference evidence="12 13" key="1">
    <citation type="submission" date="2016-05" db="EMBL/GenBank/DDBJ databases">
        <title>Complete genome sequence of Corynebacterium crudilactis, a new Corynebacterium species isolated from raw cow's milk.</title>
        <authorList>
            <person name="Christian R."/>
            <person name="Zimmermann J."/>
            <person name="Lipski A."/>
            <person name="Kalinowski J."/>
        </authorList>
    </citation>
    <scope>NUCLEOTIDE SEQUENCE [LARGE SCALE GENOMIC DNA]</scope>
    <source>
        <strain evidence="12 13">JZ16</strain>
    </source>
</reference>
<evidence type="ECO:0000313" key="13">
    <source>
        <dbReference type="Proteomes" id="UP000076929"/>
    </source>
</evidence>
<dbReference type="RefSeq" id="WP_066566795.1">
    <property type="nucleotide sequence ID" value="NZ_CP015622.1"/>
</dbReference>
<feature type="transmembrane region" description="Helical" evidence="11">
    <location>
        <begin position="113"/>
        <end position="134"/>
    </location>
</feature>
<feature type="transmembrane region" description="Helical" evidence="11">
    <location>
        <begin position="40"/>
        <end position="62"/>
    </location>
</feature>
<feature type="transmembrane region" description="Helical" evidence="11">
    <location>
        <begin position="7"/>
        <end position="28"/>
    </location>
</feature>
<dbReference type="PIRSF" id="PIRSF017385">
    <property type="entry name" value="CtaF"/>
    <property type="match status" value="1"/>
</dbReference>
<evidence type="ECO:0000256" key="11">
    <source>
        <dbReference type="SAM" id="Phobius"/>
    </source>
</evidence>
<comment type="similarity">
    <text evidence="3 10">Belongs to the cytochrome c oxidase bacterial subunit CtaF family.</text>
</comment>
<accession>A0A172QUR4</accession>
<dbReference type="AlphaFoldDB" id="A0A172QUR4"/>
<comment type="subcellular location">
    <subcellularLocation>
        <location evidence="2">Cell membrane</location>
        <topology evidence="2">Multi-pass membrane protein</topology>
    </subcellularLocation>
</comment>
<evidence type="ECO:0000256" key="6">
    <source>
        <dbReference type="ARBA" id="ARBA00022967"/>
    </source>
</evidence>
<protein>
    <recommendedName>
        <fullName evidence="10">Cytochrome c oxidase polypeptide 4</fullName>
        <ecNumber evidence="10">7.1.1.9</ecNumber>
    </recommendedName>
    <alternativeName>
        <fullName evidence="10">Cytochrome aa3 subunit 4</fullName>
    </alternativeName>
    <alternativeName>
        <fullName evidence="10">Cytochrome c oxidase polypeptide IV</fullName>
    </alternativeName>
</protein>
<dbReference type="STRING" id="1652495.ccrud_09625"/>
<comment type="subunit">
    <text evidence="10">Associates with subunits I, II and III to form cytochrome c oxidase.</text>
</comment>
<proteinExistence type="inferred from homology"/>
<dbReference type="GO" id="GO:0005886">
    <property type="term" value="C:plasma membrane"/>
    <property type="evidence" value="ECO:0007669"/>
    <property type="project" value="UniProtKB-SubCell"/>
</dbReference>
<keyword evidence="5 11" id="KW-0812">Transmembrane</keyword>
<keyword evidence="13" id="KW-1185">Reference proteome</keyword>
<comment type="catalytic activity">
    <reaction evidence="9 10">
        <text>4 Fe(II)-[cytochrome c] + O2 + 8 H(+)(in) = 4 Fe(III)-[cytochrome c] + 2 H2O + 4 H(+)(out)</text>
        <dbReference type="Rhea" id="RHEA:11436"/>
        <dbReference type="Rhea" id="RHEA-COMP:10350"/>
        <dbReference type="Rhea" id="RHEA-COMP:14399"/>
        <dbReference type="ChEBI" id="CHEBI:15377"/>
        <dbReference type="ChEBI" id="CHEBI:15378"/>
        <dbReference type="ChEBI" id="CHEBI:15379"/>
        <dbReference type="ChEBI" id="CHEBI:29033"/>
        <dbReference type="ChEBI" id="CHEBI:29034"/>
        <dbReference type="EC" id="7.1.1.9"/>
    </reaction>
</comment>
<dbReference type="EMBL" id="CP015622">
    <property type="protein sequence ID" value="ANE04434.1"/>
    <property type="molecule type" value="Genomic_DNA"/>
</dbReference>
<dbReference type="GO" id="GO:0022900">
    <property type="term" value="P:electron transport chain"/>
    <property type="evidence" value="ECO:0007669"/>
    <property type="project" value="InterPro"/>
</dbReference>
<dbReference type="Pfam" id="PF12270">
    <property type="entry name" value="Cyt_c_ox_IV"/>
    <property type="match status" value="1"/>
</dbReference>
<sequence>MKSSAKLMYGLTVFMVAVAVTYIFATMHVDDKGSVPGVEWVGSVALVLSAGLTLMLGVYLHFTEVRADVLPEDWEEAEVADKAGTLGFFSPNSIWPAAMSGAVGFLAFGLVYFHYWMIAVGVLLLIFTVTKLNLQYGVPKEKH</sequence>
<evidence type="ECO:0000256" key="2">
    <source>
        <dbReference type="ARBA" id="ARBA00004651"/>
    </source>
</evidence>
<dbReference type="KEGG" id="ccjz:ccrud_09625"/>
<keyword evidence="4 10" id="KW-1003">Cell membrane</keyword>
<evidence type="ECO:0000256" key="9">
    <source>
        <dbReference type="ARBA" id="ARBA00047816"/>
    </source>
</evidence>
<dbReference type="InterPro" id="IPR021050">
    <property type="entry name" value="Cyt_c_oxidase_su4_actinobac"/>
</dbReference>
<dbReference type="OrthoDB" id="5244617at2"/>
<keyword evidence="6 10" id="KW-1278">Translocase</keyword>
<evidence type="ECO:0000256" key="8">
    <source>
        <dbReference type="ARBA" id="ARBA00023136"/>
    </source>
</evidence>
<evidence type="ECO:0000313" key="12">
    <source>
        <dbReference type="EMBL" id="ANE04434.1"/>
    </source>
</evidence>
<evidence type="ECO:0000256" key="1">
    <source>
        <dbReference type="ARBA" id="ARBA00002536"/>
    </source>
</evidence>
<evidence type="ECO:0000256" key="4">
    <source>
        <dbReference type="ARBA" id="ARBA00022475"/>
    </source>
</evidence>
<keyword evidence="7 11" id="KW-1133">Transmembrane helix</keyword>
<name>A0A172QUR4_9CORY</name>
<dbReference type="Proteomes" id="UP000076929">
    <property type="component" value="Chromosome"/>
</dbReference>
<organism evidence="12 13">
    <name type="scientific">Corynebacterium crudilactis</name>
    <dbReference type="NCBI Taxonomy" id="1652495"/>
    <lineage>
        <taxon>Bacteria</taxon>
        <taxon>Bacillati</taxon>
        <taxon>Actinomycetota</taxon>
        <taxon>Actinomycetes</taxon>
        <taxon>Mycobacteriales</taxon>
        <taxon>Corynebacteriaceae</taxon>
        <taxon>Corynebacterium</taxon>
    </lineage>
</organism>
<dbReference type="EC" id="7.1.1.9" evidence="10"/>
<dbReference type="GO" id="GO:0004129">
    <property type="term" value="F:cytochrome-c oxidase activity"/>
    <property type="evidence" value="ECO:0007669"/>
    <property type="project" value="UniProtKB-EC"/>
</dbReference>
<evidence type="ECO:0000256" key="7">
    <source>
        <dbReference type="ARBA" id="ARBA00022989"/>
    </source>
</evidence>
<keyword evidence="8 10" id="KW-0472">Membrane</keyword>
<gene>
    <name evidence="12" type="ORF">ccrud_09625</name>
</gene>
<evidence type="ECO:0000256" key="5">
    <source>
        <dbReference type="ARBA" id="ARBA00022692"/>
    </source>
</evidence>